<keyword evidence="2" id="KW-0413">Isomerase</keyword>
<dbReference type="OrthoDB" id="127676at2"/>
<dbReference type="GO" id="GO:0016853">
    <property type="term" value="F:isomerase activity"/>
    <property type="evidence" value="ECO:0007669"/>
    <property type="project" value="UniProtKB-KW"/>
</dbReference>
<dbReference type="Proteomes" id="UP000289411">
    <property type="component" value="Unassembled WGS sequence"/>
</dbReference>
<dbReference type="SUPFAM" id="SSF51658">
    <property type="entry name" value="Xylose isomerase-like"/>
    <property type="match status" value="1"/>
</dbReference>
<dbReference type="Pfam" id="PF01261">
    <property type="entry name" value="AP_endonuc_2"/>
    <property type="match status" value="1"/>
</dbReference>
<evidence type="ECO:0000313" key="2">
    <source>
        <dbReference type="EMBL" id="RYB03865.1"/>
    </source>
</evidence>
<evidence type="ECO:0000259" key="1">
    <source>
        <dbReference type="Pfam" id="PF01261"/>
    </source>
</evidence>
<gene>
    <name evidence="2" type="ORF">D3272_14775</name>
</gene>
<dbReference type="InterPro" id="IPR036237">
    <property type="entry name" value="Xyl_isomerase-like_sf"/>
</dbReference>
<reference evidence="2 3" key="2">
    <citation type="submission" date="2019-02" db="EMBL/GenBank/DDBJ databases">
        <title>'Lichenibacterium ramalinii' gen. nov. sp. nov., 'Lichenibacterium minor' gen. nov. sp. nov.</title>
        <authorList>
            <person name="Pankratov T."/>
        </authorList>
    </citation>
    <scope>NUCLEOTIDE SEQUENCE [LARGE SCALE GENOMIC DNA]</scope>
    <source>
        <strain evidence="2 3">RmlP001</strain>
    </source>
</reference>
<evidence type="ECO:0000313" key="3">
    <source>
        <dbReference type="Proteomes" id="UP000289411"/>
    </source>
</evidence>
<accession>A0A4V1RIG9</accession>
<feature type="domain" description="Xylose isomerase-like TIM barrel" evidence="1">
    <location>
        <begin position="28"/>
        <end position="275"/>
    </location>
</feature>
<comment type="caution">
    <text evidence="2">The sequence shown here is derived from an EMBL/GenBank/DDBJ whole genome shotgun (WGS) entry which is preliminary data.</text>
</comment>
<dbReference type="Gene3D" id="3.20.20.150">
    <property type="entry name" value="Divalent-metal-dependent TIM barrel enzymes"/>
    <property type="match status" value="1"/>
</dbReference>
<dbReference type="EMBL" id="QYBC01000012">
    <property type="protein sequence ID" value="RYB03865.1"/>
    <property type="molecule type" value="Genomic_DNA"/>
</dbReference>
<dbReference type="PANTHER" id="PTHR12110">
    <property type="entry name" value="HYDROXYPYRUVATE ISOMERASE"/>
    <property type="match status" value="1"/>
</dbReference>
<proteinExistence type="predicted"/>
<dbReference type="InterPro" id="IPR013022">
    <property type="entry name" value="Xyl_isomerase-like_TIM-brl"/>
</dbReference>
<dbReference type="RefSeq" id="WP_129219982.1">
    <property type="nucleotide sequence ID" value="NZ_QYBC01000012.1"/>
</dbReference>
<organism evidence="2 3">
    <name type="scientific">Lichenibacterium ramalinae</name>
    <dbReference type="NCBI Taxonomy" id="2316527"/>
    <lineage>
        <taxon>Bacteria</taxon>
        <taxon>Pseudomonadati</taxon>
        <taxon>Pseudomonadota</taxon>
        <taxon>Alphaproteobacteria</taxon>
        <taxon>Hyphomicrobiales</taxon>
        <taxon>Lichenihabitantaceae</taxon>
        <taxon>Lichenibacterium</taxon>
    </lineage>
</organism>
<dbReference type="InterPro" id="IPR050312">
    <property type="entry name" value="IolE/XylAMocC-like"/>
</dbReference>
<sequence>MTAPRISAVGFSIQSEDGSVAGLEPALRAHADLGVDAIEIAASSLDLVAGGRVLARPLAELERLTRAFPFTYTVHGLVASNFMDPATQDRQVRAALAMVEVCGAIGARILVQHSGCVDAGQPGDRAGAEARECDALRTVGDAAGRHGVRVALENIFTTAPGQFRRTPSEVAAAVRQLDHPHVVALIDISHAWIEATHRGLDVRAELRAMAPVAGHLHVHDSFGQPEGATPFYYPAERTALGLGDLHLPLGWGDIPWDAIAADLAVLPGTVLMMEIGARYRAEHAACLGRAREIAARIG</sequence>
<reference evidence="2 3" key="1">
    <citation type="submission" date="2018-09" db="EMBL/GenBank/DDBJ databases">
        <authorList>
            <person name="Grouzdev D.S."/>
            <person name="Krutkina M.S."/>
        </authorList>
    </citation>
    <scope>NUCLEOTIDE SEQUENCE [LARGE SCALE GENOMIC DNA]</scope>
    <source>
        <strain evidence="2 3">RmlP001</strain>
    </source>
</reference>
<name>A0A4V1RIG9_9HYPH</name>
<protein>
    <submittedName>
        <fullName evidence="2">Sugar phosphate isomerase/epimerase</fullName>
    </submittedName>
</protein>
<dbReference type="PANTHER" id="PTHR12110:SF53">
    <property type="entry name" value="BLR5974 PROTEIN"/>
    <property type="match status" value="1"/>
</dbReference>
<dbReference type="AlphaFoldDB" id="A0A4V1RIG9"/>
<keyword evidence="3" id="KW-1185">Reference proteome</keyword>